<accession>A0A1X6PIX9</accession>
<dbReference type="AlphaFoldDB" id="A0A1X6PIX9"/>
<dbReference type="GO" id="GO:0005789">
    <property type="term" value="C:endoplasmic reticulum membrane"/>
    <property type="evidence" value="ECO:0007669"/>
    <property type="project" value="UniProtKB-SubCell"/>
</dbReference>
<evidence type="ECO:0000256" key="8">
    <source>
        <dbReference type="SAM" id="Phobius"/>
    </source>
</evidence>
<dbReference type="PANTHER" id="PTHR13505">
    <property type="entry name" value="TRANSMEMBRANE PROTEIN 208"/>
    <property type="match status" value="1"/>
</dbReference>
<dbReference type="GO" id="GO:0005773">
    <property type="term" value="C:vacuole"/>
    <property type="evidence" value="ECO:0007669"/>
    <property type="project" value="GOC"/>
</dbReference>
<keyword evidence="4" id="KW-0256">Endoplasmic reticulum</keyword>
<evidence type="ECO:0000256" key="7">
    <source>
        <dbReference type="SAM" id="MobiDB-lite"/>
    </source>
</evidence>
<evidence type="ECO:0000313" key="9">
    <source>
        <dbReference type="EMBL" id="OSX80821.1"/>
    </source>
</evidence>
<feature type="region of interest" description="Disordered" evidence="7">
    <location>
        <begin position="139"/>
        <end position="177"/>
    </location>
</feature>
<dbReference type="PANTHER" id="PTHR13505:SF7">
    <property type="entry name" value="TRANSMEMBRANE PROTEIN 208"/>
    <property type="match status" value="1"/>
</dbReference>
<feature type="transmembrane region" description="Helical" evidence="8">
    <location>
        <begin position="52"/>
        <end position="74"/>
    </location>
</feature>
<keyword evidence="5 8" id="KW-1133">Transmembrane helix</keyword>
<comment type="subcellular location">
    <subcellularLocation>
        <location evidence="1">Endoplasmic reticulum membrane</location>
        <topology evidence="1">Multi-pass membrane protein</topology>
    </subcellularLocation>
</comment>
<dbReference type="InterPro" id="IPR008506">
    <property type="entry name" value="SND2/TMEM208"/>
</dbReference>
<keyword evidence="6 8" id="KW-0472">Membrane</keyword>
<proteinExistence type="inferred from homology"/>
<comment type="similarity">
    <text evidence="2">Belongs to the TMEM208 family.</text>
</comment>
<dbReference type="Pfam" id="PF05620">
    <property type="entry name" value="TMEM208_SND2"/>
    <property type="match status" value="1"/>
</dbReference>
<dbReference type="EMBL" id="KV918768">
    <property type="protein sequence ID" value="OSX80821.1"/>
    <property type="molecule type" value="Genomic_DNA"/>
</dbReference>
<feature type="compositionally biased region" description="Low complexity" evidence="7">
    <location>
        <begin position="139"/>
        <end position="149"/>
    </location>
</feature>
<keyword evidence="3 8" id="KW-0812">Transmembrane</keyword>
<evidence type="ECO:0000256" key="5">
    <source>
        <dbReference type="ARBA" id="ARBA00022989"/>
    </source>
</evidence>
<evidence type="ECO:0000313" key="10">
    <source>
        <dbReference type="Proteomes" id="UP000218209"/>
    </source>
</evidence>
<sequence length="177" mass="17694">MANDAAKKRVKANAAALASMRIFLAVANVSYAVSMGVAAARQGPLTRGLGLWVAYLAVEGSVYAFLSTSAAPVYDAQGGLVSGGTDLASPGVIEYCRDILMVSSAAHTLCALTAWGSLLLLSVPLYAVSLAASASAKRSSNALAGSGATADGGGAEGAGGPSMREGSRKARRASARR</sequence>
<evidence type="ECO:0000256" key="1">
    <source>
        <dbReference type="ARBA" id="ARBA00004477"/>
    </source>
</evidence>
<dbReference type="Proteomes" id="UP000218209">
    <property type="component" value="Unassembled WGS sequence"/>
</dbReference>
<feature type="transmembrane region" description="Helical" evidence="8">
    <location>
        <begin position="20"/>
        <end position="40"/>
    </location>
</feature>
<dbReference type="GO" id="GO:0006624">
    <property type="term" value="P:vacuolar protein processing"/>
    <property type="evidence" value="ECO:0007669"/>
    <property type="project" value="TreeGrafter"/>
</dbReference>
<evidence type="ECO:0000256" key="3">
    <source>
        <dbReference type="ARBA" id="ARBA00022692"/>
    </source>
</evidence>
<name>A0A1X6PIX9_PORUM</name>
<evidence type="ECO:0000256" key="4">
    <source>
        <dbReference type="ARBA" id="ARBA00022824"/>
    </source>
</evidence>
<reference evidence="9 10" key="1">
    <citation type="submission" date="2017-03" db="EMBL/GenBank/DDBJ databases">
        <title>WGS assembly of Porphyra umbilicalis.</title>
        <authorList>
            <person name="Brawley S.H."/>
            <person name="Blouin N.A."/>
            <person name="Ficko-Blean E."/>
            <person name="Wheeler G.L."/>
            <person name="Lohr M."/>
            <person name="Goodson H.V."/>
            <person name="Jenkins J.W."/>
            <person name="Blaby-Haas C.E."/>
            <person name="Helliwell K.E."/>
            <person name="Chan C."/>
            <person name="Marriage T."/>
            <person name="Bhattacharya D."/>
            <person name="Klein A.S."/>
            <person name="Badis Y."/>
            <person name="Brodie J."/>
            <person name="Cao Y."/>
            <person name="Collen J."/>
            <person name="Dittami S.M."/>
            <person name="Gachon C.M."/>
            <person name="Green B.R."/>
            <person name="Karpowicz S."/>
            <person name="Kim J.W."/>
            <person name="Kudahl U."/>
            <person name="Lin S."/>
            <person name="Michel G."/>
            <person name="Mittag M."/>
            <person name="Olson B.J."/>
            <person name="Pangilinan J."/>
            <person name="Peng Y."/>
            <person name="Qiu H."/>
            <person name="Shu S."/>
            <person name="Singer J.T."/>
            <person name="Smith A.G."/>
            <person name="Sprecher B.N."/>
            <person name="Wagner V."/>
            <person name="Wang W."/>
            <person name="Wang Z.-Y."/>
            <person name="Yan J."/>
            <person name="Yarish C."/>
            <person name="Zoeuner-Riek S."/>
            <person name="Zhuang Y."/>
            <person name="Zou Y."/>
            <person name="Lindquist E.A."/>
            <person name="Grimwood J."/>
            <person name="Barry K."/>
            <person name="Rokhsar D.S."/>
            <person name="Schmutz J."/>
            <person name="Stiller J.W."/>
            <person name="Grossman A.R."/>
            <person name="Prochnik S.E."/>
        </authorList>
    </citation>
    <scope>NUCLEOTIDE SEQUENCE [LARGE SCALE GENOMIC DNA]</scope>
    <source>
        <strain evidence="9">4086291</strain>
    </source>
</reference>
<evidence type="ECO:0000256" key="2">
    <source>
        <dbReference type="ARBA" id="ARBA00009950"/>
    </source>
</evidence>
<protein>
    <recommendedName>
        <fullName evidence="11">Transmembrane protein 208</fullName>
    </recommendedName>
</protein>
<feature type="transmembrane region" description="Helical" evidence="8">
    <location>
        <begin position="105"/>
        <end position="128"/>
    </location>
</feature>
<dbReference type="OrthoDB" id="10012212at2759"/>
<evidence type="ECO:0008006" key="11">
    <source>
        <dbReference type="Google" id="ProtNLM"/>
    </source>
</evidence>
<keyword evidence="10" id="KW-1185">Reference proteome</keyword>
<feature type="compositionally biased region" description="Gly residues" evidence="7">
    <location>
        <begin position="150"/>
        <end position="160"/>
    </location>
</feature>
<organism evidence="9 10">
    <name type="scientific">Porphyra umbilicalis</name>
    <name type="common">Purple laver</name>
    <name type="synonym">Red alga</name>
    <dbReference type="NCBI Taxonomy" id="2786"/>
    <lineage>
        <taxon>Eukaryota</taxon>
        <taxon>Rhodophyta</taxon>
        <taxon>Bangiophyceae</taxon>
        <taxon>Bangiales</taxon>
        <taxon>Bangiaceae</taxon>
        <taxon>Porphyra</taxon>
    </lineage>
</organism>
<evidence type="ECO:0000256" key="6">
    <source>
        <dbReference type="ARBA" id="ARBA00023136"/>
    </source>
</evidence>
<gene>
    <name evidence="9" type="ORF">BU14_0032s0080</name>
</gene>